<dbReference type="OrthoDB" id="4191603at2"/>
<keyword evidence="2" id="KW-0961">Cell wall biogenesis/degradation</keyword>
<proteinExistence type="inferred from homology"/>
<reference evidence="3 4" key="2">
    <citation type="submission" date="2017-09" db="EMBL/GenBank/DDBJ databases">
        <title>The genome of whitefly Bemisia tabaci, a global crop pest, provides novel insights into virus transmission, host adaptation and insecticide resistance.</title>
        <authorList>
            <person name="Kaur N."/>
            <person name="Kliot A."/>
            <person name="Pinheiro P.V."/>
            <person name="Luan J."/>
            <person name="Zheng Y."/>
            <person name="Liu W."/>
            <person name="Sun H."/>
            <person name="Yang X."/>
            <person name="Xu Y."/>
            <person name="Luo Y."/>
            <person name="Kruse A."/>
            <person name="Fisher T.W."/>
            <person name="Nelson D.R."/>
            <person name="Elimelech M."/>
            <person name="MacCoss M."/>
            <person name="Johnson R."/>
            <person name="Cohen E."/>
            <person name="Hunter W.B."/>
            <person name="Brown J.K."/>
            <person name="Jander G."/>
            <person name="Cilia M."/>
            <person name="Douglas A.E."/>
            <person name="Ghanim M."/>
            <person name="Simmons A.M."/>
            <person name="Wintermantel W.M."/>
            <person name="Ling K.-S."/>
            <person name="Fei Z."/>
        </authorList>
    </citation>
    <scope>NUCLEOTIDE SEQUENCE [LARGE SCALE GENOMIC DNA]</scope>
    <source>
        <strain evidence="3 4">MEAM1</strain>
    </source>
</reference>
<feature type="binding site" evidence="2">
    <location>
        <position position="192"/>
    </location>
    <ligand>
        <name>substrate</name>
    </ligand>
</feature>
<comment type="function">
    <text evidence="2">Catalyzes the sequential condensation of isopentenyl diphosphate (IPP) with (2E,6E)-farnesyl diphosphate (E,E-FPP) to yield (2Z,6Z,10Z,14Z,18Z,22Z,26Z,30Z,34E,38E)-undecaprenyl diphosphate (di-trans,octa-cis-UPP). UPP is the precursor of glycosyl carrier lipid in the biosynthesis of bacterial cell wall polysaccharide components such as peptidoglycan and lipopolysaccharide.</text>
</comment>
<dbReference type="AlphaFoldDB" id="A0A249E1C6"/>
<gene>
    <name evidence="2" type="primary">uppS</name>
    <name evidence="3" type="ORF">BA171_00525</name>
</gene>
<dbReference type="PANTHER" id="PTHR10291:SF0">
    <property type="entry name" value="DEHYDRODOLICHYL DIPHOSPHATE SYNTHASE 2"/>
    <property type="match status" value="1"/>
</dbReference>
<dbReference type="InterPro" id="IPR001441">
    <property type="entry name" value="UPP_synth-like"/>
</dbReference>
<comment type="caution">
    <text evidence="2">Lacks conserved residue(s) required for the propagation of feature annotation.</text>
</comment>
<comment type="cofactor">
    <cofactor evidence="2">
        <name>Mg(2+)</name>
        <dbReference type="ChEBI" id="CHEBI:18420"/>
    </cofactor>
    <text evidence="2">Binds 2 magnesium ions per subunit.</text>
</comment>
<feature type="active site" description="Proton acceptor" evidence="2">
    <location>
        <position position="72"/>
    </location>
</feature>
<dbReference type="Proteomes" id="UP000216438">
    <property type="component" value="Chromosome"/>
</dbReference>
<dbReference type="GO" id="GO:0071555">
    <property type="term" value="P:cell wall organization"/>
    <property type="evidence" value="ECO:0007669"/>
    <property type="project" value="UniProtKB-KW"/>
</dbReference>
<dbReference type="CDD" id="cd00475">
    <property type="entry name" value="Cis_IPPS"/>
    <property type="match status" value="1"/>
</dbReference>
<feature type="binding site" evidence="2">
    <location>
        <begin position="25"/>
        <end position="28"/>
    </location>
    <ligand>
        <name>substrate</name>
    </ligand>
</feature>
<dbReference type="NCBIfam" id="TIGR00055">
    <property type="entry name" value="uppS"/>
    <property type="match status" value="1"/>
</dbReference>
<feature type="binding site" evidence="2">
    <location>
        <begin position="198"/>
        <end position="200"/>
    </location>
    <ligand>
        <name>substrate</name>
    </ligand>
</feature>
<reference evidence="4" key="1">
    <citation type="submission" date="2016-06" db="EMBL/GenBank/DDBJ databases">
        <authorList>
            <person name="Chen W."/>
            <person name="Hasegawa D.K."/>
        </authorList>
    </citation>
    <scope>NUCLEOTIDE SEQUENCE [LARGE SCALE GENOMIC DNA]</scope>
    <source>
        <strain evidence="4">MEAM1</strain>
    </source>
</reference>
<comment type="similarity">
    <text evidence="2">Belongs to the UPP synthase family.</text>
</comment>
<comment type="catalytic activity">
    <reaction evidence="2">
        <text>8 isopentenyl diphosphate + (2E,6E)-farnesyl diphosphate = di-trans,octa-cis-undecaprenyl diphosphate + 8 diphosphate</text>
        <dbReference type="Rhea" id="RHEA:27551"/>
        <dbReference type="ChEBI" id="CHEBI:33019"/>
        <dbReference type="ChEBI" id="CHEBI:58405"/>
        <dbReference type="ChEBI" id="CHEBI:128769"/>
        <dbReference type="ChEBI" id="CHEBI:175763"/>
        <dbReference type="EC" id="2.5.1.31"/>
    </reaction>
</comment>
<name>A0A249E1C6_9ENTR</name>
<evidence type="ECO:0000313" key="3">
    <source>
        <dbReference type="EMBL" id="ASX26967.1"/>
    </source>
</evidence>
<feature type="binding site" evidence="2">
    <location>
        <position position="29"/>
    </location>
    <ligand>
        <name>substrate</name>
    </ligand>
</feature>
<sequence length="252" mass="29175">MPYKKFQMDSLRSHWPRHVAIIMDGNGRWAEKKGKLRILGHKEGAKSVRNVVNFAVNHRLPSLTLYAFSSENWHRPEKEVTALMRLFMQTLGNEVKNLHKNNVCFQIIGDISRFTPRLQNRIRSAEELTENNNGLKLNIAANYGGRWDIIKSVQSLAALVKIGQLEPSQINEELMNSYLSLKEQPDVDLMIRTGGECRVSNFLLWQIAYTEFYFTDVLWPDFDEFIFESALNAFAKRERRFGRAVPIDVDIS</sequence>
<accession>A0A249E1C6</accession>
<dbReference type="InterPro" id="IPR018520">
    <property type="entry name" value="UPP_synth-like_CS"/>
</dbReference>
<keyword evidence="2" id="KW-0133">Cell shape</keyword>
<evidence type="ECO:0000313" key="4">
    <source>
        <dbReference type="Proteomes" id="UP000216438"/>
    </source>
</evidence>
<feature type="binding site" evidence="2">
    <location>
        <position position="37"/>
    </location>
    <ligand>
        <name>substrate</name>
    </ligand>
</feature>
<dbReference type="Pfam" id="PF01255">
    <property type="entry name" value="Prenyltransf"/>
    <property type="match status" value="1"/>
</dbReference>
<dbReference type="GO" id="GO:0000287">
    <property type="term" value="F:magnesium ion binding"/>
    <property type="evidence" value="ECO:0007669"/>
    <property type="project" value="UniProtKB-UniRule"/>
</dbReference>
<dbReference type="FunFam" id="3.40.1180.10:FF:000001">
    <property type="entry name" value="(2E,6E)-farnesyl-diphosphate-specific ditrans,polycis-undecaprenyl-diphosphate synthase"/>
    <property type="match status" value="1"/>
</dbReference>
<dbReference type="EMBL" id="CP016303">
    <property type="protein sequence ID" value="ASX26967.1"/>
    <property type="molecule type" value="Genomic_DNA"/>
</dbReference>
<dbReference type="GO" id="GO:0005829">
    <property type="term" value="C:cytosol"/>
    <property type="evidence" value="ECO:0007669"/>
    <property type="project" value="TreeGrafter"/>
</dbReference>
<keyword evidence="2" id="KW-0573">Peptidoglycan synthesis</keyword>
<feature type="binding site" evidence="2">
    <location>
        <position position="73"/>
    </location>
    <ligand>
        <name>substrate</name>
    </ligand>
</feature>
<dbReference type="GO" id="GO:0016094">
    <property type="term" value="P:polyprenol biosynthetic process"/>
    <property type="evidence" value="ECO:0007669"/>
    <property type="project" value="TreeGrafter"/>
</dbReference>
<dbReference type="GO" id="GO:0008834">
    <property type="term" value="F:ditrans,polycis-undecaprenyl-diphosphate synthase [(2E,6E)-farnesyl-diphosphate specific] activity"/>
    <property type="evidence" value="ECO:0007669"/>
    <property type="project" value="UniProtKB-UniRule"/>
</dbReference>
<dbReference type="PANTHER" id="PTHR10291">
    <property type="entry name" value="DEHYDRODOLICHYL DIPHOSPHATE SYNTHASE FAMILY MEMBER"/>
    <property type="match status" value="1"/>
</dbReference>
<feature type="binding site" evidence="2">
    <location>
        <position position="41"/>
    </location>
    <ligand>
        <name>substrate</name>
    </ligand>
</feature>
<protein>
    <recommendedName>
        <fullName evidence="2">Ditrans,polycis-undecaprenyl-diphosphate synthase ((2E,6E)-farnesyl-diphosphate specific)</fullName>
        <ecNumber evidence="2">2.5.1.31</ecNumber>
    </recommendedName>
    <alternativeName>
        <fullName evidence="2">Ditrans,polycis-undecaprenylcistransferase</fullName>
    </alternativeName>
    <alternativeName>
        <fullName evidence="2">Undecaprenyl diphosphate synthase</fullName>
        <shortName evidence="2">UDS</shortName>
    </alternativeName>
    <alternativeName>
        <fullName evidence="2">Undecaprenyl pyrophosphate synthase</fullName>
        <shortName evidence="2">UPP synthase</shortName>
    </alternativeName>
</protein>
<feature type="binding site" evidence="2">
    <location>
        <position position="24"/>
    </location>
    <ligand>
        <name>Mg(2+)</name>
        <dbReference type="ChEBI" id="CHEBI:18420"/>
    </ligand>
</feature>
<dbReference type="GO" id="GO:0008360">
    <property type="term" value="P:regulation of cell shape"/>
    <property type="evidence" value="ECO:0007669"/>
    <property type="project" value="UniProtKB-KW"/>
</dbReference>
<dbReference type="SUPFAM" id="SSF64005">
    <property type="entry name" value="Undecaprenyl diphosphate synthase"/>
    <property type="match status" value="1"/>
</dbReference>
<dbReference type="RefSeq" id="WP_040056061.1">
    <property type="nucleotide sequence ID" value="NZ_CP016303.1"/>
</dbReference>
<feature type="active site" evidence="2">
    <location>
        <position position="24"/>
    </location>
</feature>
<organism evidence="3 4">
    <name type="scientific">Candidatus Hamiltonella defensa</name>
    <name type="common">Bemisia tabaci</name>
    <dbReference type="NCBI Taxonomy" id="672795"/>
    <lineage>
        <taxon>Bacteria</taxon>
        <taxon>Pseudomonadati</taxon>
        <taxon>Pseudomonadota</taxon>
        <taxon>Gammaproteobacteria</taxon>
        <taxon>Enterobacterales</taxon>
        <taxon>Enterobacteriaceae</taxon>
        <taxon>aphid secondary symbionts</taxon>
        <taxon>Candidatus Williamhamiltonella</taxon>
    </lineage>
</organism>
<feature type="binding site" evidence="2">
    <location>
        <position position="75"/>
    </location>
    <ligand>
        <name>substrate</name>
    </ligand>
</feature>
<dbReference type="HAMAP" id="MF_01139">
    <property type="entry name" value="ISPT"/>
    <property type="match status" value="1"/>
</dbReference>
<keyword evidence="2" id="KW-0479">Metal-binding</keyword>
<dbReference type="GO" id="GO:0009252">
    <property type="term" value="P:peptidoglycan biosynthetic process"/>
    <property type="evidence" value="ECO:0007669"/>
    <property type="project" value="UniProtKB-UniRule"/>
</dbReference>
<evidence type="ECO:0000256" key="2">
    <source>
        <dbReference type="HAMAP-Rule" id="MF_01139"/>
    </source>
</evidence>
<keyword evidence="1 2" id="KW-0808">Transferase</keyword>
<keyword evidence="2" id="KW-0460">Magnesium</keyword>
<dbReference type="PROSITE" id="PS01066">
    <property type="entry name" value="UPP_SYNTHASE"/>
    <property type="match status" value="1"/>
</dbReference>
<dbReference type="Gene3D" id="3.40.1180.10">
    <property type="entry name" value="Decaprenyl diphosphate synthase-like"/>
    <property type="match status" value="1"/>
</dbReference>
<evidence type="ECO:0000256" key="1">
    <source>
        <dbReference type="ARBA" id="ARBA00022679"/>
    </source>
</evidence>
<feature type="binding site" evidence="2">
    <location>
        <begin position="69"/>
        <end position="71"/>
    </location>
    <ligand>
        <name>substrate</name>
    </ligand>
</feature>
<feature type="binding site" evidence="2">
    <location>
        <position position="211"/>
    </location>
    <ligand>
        <name>Mg(2+)</name>
        <dbReference type="ChEBI" id="CHEBI:18420"/>
    </ligand>
</feature>
<comment type="subunit">
    <text evidence="2">Homodimer.</text>
</comment>
<dbReference type="InterPro" id="IPR036424">
    <property type="entry name" value="UPP_synth-like_sf"/>
</dbReference>
<dbReference type="EC" id="2.5.1.31" evidence="2"/>